<keyword evidence="9" id="KW-0479">Metal-binding</keyword>
<name>A0A8C4SNS5_ERPCA</name>
<dbReference type="Gene3D" id="3.90.920.10">
    <property type="entry name" value="DNA primase, PRIM domain"/>
    <property type="match status" value="1"/>
</dbReference>
<feature type="region of interest" description="Disordered" evidence="14">
    <location>
        <begin position="352"/>
        <end position="376"/>
    </location>
</feature>
<accession>A0A8C4SNS5</accession>
<dbReference type="Pfam" id="PF01896">
    <property type="entry name" value="DNA_primase_S"/>
    <property type="match status" value="1"/>
</dbReference>
<comment type="cofactor">
    <cofactor evidence="1">
        <name>Mn(2+)</name>
        <dbReference type="ChEBI" id="CHEBI:29035"/>
    </cofactor>
</comment>
<keyword evidence="8 13" id="KW-0235">DNA replication</keyword>
<evidence type="ECO:0000256" key="12">
    <source>
        <dbReference type="ARBA" id="ARBA00044677"/>
    </source>
</evidence>
<protein>
    <recommendedName>
        <fullName evidence="13">DNA primase</fullName>
        <ecNumber evidence="13">2.7.7.-</ecNumber>
    </recommendedName>
</protein>
<dbReference type="EC" id="2.7.7.-" evidence="13"/>
<dbReference type="GO" id="GO:0003899">
    <property type="term" value="F:DNA-directed RNA polymerase activity"/>
    <property type="evidence" value="ECO:0007669"/>
    <property type="project" value="InterPro"/>
</dbReference>
<evidence type="ECO:0000256" key="7">
    <source>
        <dbReference type="ARBA" id="ARBA00022695"/>
    </source>
</evidence>
<evidence type="ECO:0000256" key="6">
    <source>
        <dbReference type="ARBA" id="ARBA00022679"/>
    </source>
</evidence>
<evidence type="ECO:0000313" key="16">
    <source>
        <dbReference type="Proteomes" id="UP000694620"/>
    </source>
</evidence>
<dbReference type="InterPro" id="IPR014052">
    <property type="entry name" value="DNA_primase_ssu_euk/arc"/>
</dbReference>
<keyword evidence="6 13" id="KW-0808">Transferase</keyword>
<evidence type="ECO:0000256" key="10">
    <source>
        <dbReference type="ARBA" id="ARBA00022833"/>
    </source>
</evidence>
<evidence type="ECO:0000256" key="5">
    <source>
        <dbReference type="ARBA" id="ARBA00022515"/>
    </source>
</evidence>
<dbReference type="Proteomes" id="UP000694620">
    <property type="component" value="Chromosome 3"/>
</dbReference>
<evidence type="ECO:0000256" key="1">
    <source>
        <dbReference type="ARBA" id="ARBA00001936"/>
    </source>
</evidence>
<dbReference type="Ensembl" id="ENSECRT00000017787.1">
    <property type="protein sequence ID" value="ENSECRP00000017445.1"/>
    <property type="gene ID" value="ENSECRG00000011631.1"/>
</dbReference>
<dbReference type="NCBIfam" id="TIGR00335">
    <property type="entry name" value="primase_sml"/>
    <property type="match status" value="1"/>
</dbReference>
<evidence type="ECO:0000256" key="13">
    <source>
        <dbReference type="RuleBase" id="RU003514"/>
    </source>
</evidence>
<evidence type="ECO:0000256" key="9">
    <source>
        <dbReference type="ARBA" id="ARBA00022723"/>
    </source>
</evidence>
<dbReference type="InterPro" id="IPR002755">
    <property type="entry name" value="DNA_primase_S"/>
</dbReference>
<keyword evidence="4 13" id="KW-0240">DNA-directed RNA polymerase</keyword>
<evidence type="ECO:0000256" key="4">
    <source>
        <dbReference type="ARBA" id="ARBA00022478"/>
    </source>
</evidence>
<dbReference type="GO" id="GO:0006269">
    <property type="term" value="P:DNA replication, synthesis of primer"/>
    <property type="evidence" value="ECO:0007669"/>
    <property type="project" value="UniProtKB-KW"/>
</dbReference>
<dbReference type="GeneTree" id="ENSGT00390000011466"/>
<dbReference type="AlphaFoldDB" id="A0A8C4SNS5"/>
<proteinExistence type="inferred from homology"/>
<evidence type="ECO:0000256" key="2">
    <source>
        <dbReference type="ARBA" id="ARBA00001946"/>
    </source>
</evidence>
<dbReference type="PANTHER" id="PTHR10536">
    <property type="entry name" value="DNA PRIMASE SMALL SUBUNIT"/>
    <property type="match status" value="1"/>
</dbReference>
<dbReference type="SUPFAM" id="SSF56747">
    <property type="entry name" value="Prim-pol domain"/>
    <property type="match status" value="1"/>
</dbReference>
<evidence type="ECO:0000313" key="15">
    <source>
        <dbReference type="Ensembl" id="ENSECRP00000017445.1"/>
    </source>
</evidence>
<comment type="catalytic activity">
    <reaction evidence="12">
        <text>ssDNA + n NTP = ssDNA/pppN(pN)n-1 hybrid + (n-1) diphosphate.</text>
        <dbReference type="EC" id="2.7.7.102"/>
    </reaction>
</comment>
<comment type="similarity">
    <text evidence="3 13">Belongs to the eukaryotic-type primase small subunit family.</text>
</comment>
<evidence type="ECO:0000256" key="3">
    <source>
        <dbReference type="ARBA" id="ARBA00009762"/>
    </source>
</evidence>
<gene>
    <name evidence="15" type="primary">PRIM1</name>
</gene>
<reference evidence="15" key="1">
    <citation type="submission" date="2021-06" db="EMBL/GenBank/DDBJ databases">
        <authorList>
            <consortium name="Wellcome Sanger Institute Data Sharing"/>
        </authorList>
    </citation>
    <scope>NUCLEOTIDE SEQUENCE [LARGE SCALE GENOMIC DNA]</scope>
</reference>
<organism evidence="15 16">
    <name type="scientific">Erpetoichthys calabaricus</name>
    <name type="common">Rope fish</name>
    <name type="synonym">Calamoichthys calabaricus</name>
    <dbReference type="NCBI Taxonomy" id="27687"/>
    <lineage>
        <taxon>Eukaryota</taxon>
        <taxon>Metazoa</taxon>
        <taxon>Chordata</taxon>
        <taxon>Craniata</taxon>
        <taxon>Vertebrata</taxon>
        <taxon>Euteleostomi</taxon>
        <taxon>Actinopterygii</taxon>
        <taxon>Polypteriformes</taxon>
        <taxon>Polypteridae</taxon>
        <taxon>Erpetoichthys</taxon>
    </lineage>
</organism>
<dbReference type="CDD" id="cd04860">
    <property type="entry name" value="AE_Prim_S"/>
    <property type="match status" value="1"/>
</dbReference>
<dbReference type="GO" id="GO:0006270">
    <property type="term" value="P:DNA replication initiation"/>
    <property type="evidence" value="ECO:0007669"/>
    <property type="project" value="UniProtKB-ARBA"/>
</dbReference>
<keyword evidence="11" id="KW-0804">Transcription</keyword>
<keyword evidence="7" id="KW-0548">Nucleotidyltransferase</keyword>
<evidence type="ECO:0000256" key="8">
    <source>
        <dbReference type="ARBA" id="ARBA00022705"/>
    </source>
</evidence>
<keyword evidence="10" id="KW-0862">Zinc</keyword>
<keyword evidence="5 13" id="KW-0639">Primosome</keyword>
<comment type="cofactor">
    <cofactor evidence="2">
        <name>Mg(2+)</name>
        <dbReference type="ChEBI" id="CHEBI:18420"/>
    </cofactor>
</comment>
<dbReference type="GO" id="GO:0005658">
    <property type="term" value="C:alpha DNA polymerase:primase complex"/>
    <property type="evidence" value="ECO:0007669"/>
    <property type="project" value="UniProtKB-ARBA"/>
</dbReference>
<keyword evidence="16" id="KW-1185">Reference proteome</keyword>
<reference evidence="15" key="3">
    <citation type="submission" date="2025-09" db="UniProtKB">
        <authorList>
            <consortium name="Ensembl"/>
        </authorList>
    </citation>
    <scope>IDENTIFICATION</scope>
</reference>
<dbReference type="FunFam" id="3.90.920.10:FF:000001">
    <property type="entry name" value="DNA primase"/>
    <property type="match status" value="1"/>
</dbReference>
<evidence type="ECO:0000256" key="14">
    <source>
        <dbReference type="SAM" id="MobiDB-lite"/>
    </source>
</evidence>
<evidence type="ECO:0000256" key="11">
    <source>
        <dbReference type="ARBA" id="ARBA00023163"/>
    </source>
</evidence>
<dbReference type="GO" id="GO:0046872">
    <property type="term" value="F:metal ion binding"/>
    <property type="evidence" value="ECO:0007669"/>
    <property type="project" value="UniProtKB-KW"/>
</dbReference>
<sequence>MFPLPDLLPLYYRRLFPFSQYFRWLNYGGVTKNYFQNREFSFTLKDDIYVRYQCFSNQSELEKEMQKMCPYKIDIGAVYSHRPNQHNAVKSGSFQAQEKELVFDIDMTDYDDVRSCCSSADICHKCWTLMKIAVRVLDRALKEDFGFEHRLWVYSGRRGVHCWVCDEAARKLSQSARSAVAEYLSLIRVVGGSETIKKVQLSTPVHPFITYVPVSINVALHYCRAVSCVASMVSDNWVLIYKCTSASPLIRDMLQSDFQKYKTSVKRWESLKKRVNQKNSALLDSEIVLQYCYPRLDVNVSKGVNHLLKSPFSVHPKTGRISVPIDTRQLDQFDPFAVPTISMLCQELDKAVQSGEEDESGKDKEGEPEPKRRVRDYKRTSLGKYVKVFELFVEQMEKSWKGQLLKQSDMQGDF</sequence>
<feature type="compositionally biased region" description="Basic and acidic residues" evidence="14">
    <location>
        <begin position="361"/>
        <end position="371"/>
    </location>
</feature>
<reference evidence="15" key="2">
    <citation type="submission" date="2025-08" db="UniProtKB">
        <authorList>
            <consortium name="Ensembl"/>
        </authorList>
    </citation>
    <scope>IDENTIFICATION</scope>
</reference>